<keyword evidence="3" id="KW-1185">Reference proteome</keyword>
<gene>
    <name evidence="2" type="ORF">XENORESO_007924</name>
</gene>
<comment type="caution">
    <text evidence="2">The sequence shown here is derived from an EMBL/GenBank/DDBJ whole genome shotgun (WGS) entry which is preliminary data.</text>
</comment>
<dbReference type="EMBL" id="JAHRIM010072601">
    <property type="protein sequence ID" value="MEQ2273716.1"/>
    <property type="molecule type" value="Genomic_DNA"/>
</dbReference>
<proteinExistence type="predicted"/>
<sequence length="110" mass="12561">MNRLVRDPDSGRPAPILPGYRQQAGRGTSGGPVIVAPDPRCIINTDRDQILPVMMRWDVEDIWSWICPRLSLTRSTIWRSCRCKLKVLLTNSYYCAFGPLVQVSKKEMLK</sequence>
<dbReference type="Proteomes" id="UP001444071">
    <property type="component" value="Unassembled WGS sequence"/>
</dbReference>
<accession>A0ABV0WVQ2</accession>
<reference evidence="2 3" key="1">
    <citation type="submission" date="2021-06" db="EMBL/GenBank/DDBJ databases">
        <authorList>
            <person name="Palmer J.M."/>
        </authorList>
    </citation>
    <scope>NUCLEOTIDE SEQUENCE [LARGE SCALE GENOMIC DNA]</scope>
    <source>
        <strain evidence="2 3">XR_2019</strain>
        <tissue evidence="2">Muscle</tissue>
    </source>
</reference>
<organism evidence="2 3">
    <name type="scientific">Xenotaenia resolanae</name>
    <dbReference type="NCBI Taxonomy" id="208358"/>
    <lineage>
        <taxon>Eukaryota</taxon>
        <taxon>Metazoa</taxon>
        <taxon>Chordata</taxon>
        <taxon>Craniata</taxon>
        <taxon>Vertebrata</taxon>
        <taxon>Euteleostomi</taxon>
        <taxon>Actinopterygii</taxon>
        <taxon>Neopterygii</taxon>
        <taxon>Teleostei</taxon>
        <taxon>Neoteleostei</taxon>
        <taxon>Acanthomorphata</taxon>
        <taxon>Ovalentaria</taxon>
        <taxon>Atherinomorphae</taxon>
        <taxon>Cyprinodontiformes</taxon>
        <taxon>Goodeidae</taxon>
        <taxon>Xenotaenia</taxon>
    </lineage>
</organism>
<feature type="compositionally biased region" description="Basic and acidic residues" evidence="1">
    <location>
        <begin position="1"/>
        <end position="10"/>
    </location>
</feature>
<evidence type="ECO:0000313" key="2">
    <source>
        <dbReference type="EMBL" id="MEQ2273716.1"/>
    </source>
</evidence>
<evidence type="ECO:0000256" key="1">
    <source>
        <dbReference type="SAM" id="MobiDB-lite"/>
    </source>
</evidence>
<name>A0ABV0WVQ2_9TELE</name>
<protein>
    <submittedName>
        <fullName evidence="2">Uncharacterized protein</fullName>
    </submittedName>
</protein>
<evidence type="ECO:0000313" key="3">
    <source>
        <dbReference type="Proteomes" id="UP001444071"/>
    </source>
</evidence>
<feature type="region of interest" description="Disordered" evidence="1">
    <location>
        <begin position="1"/>
        <end position="32"/>
    </location>
</feature>